<dbReference type="Proteomes" id="UP001239680">
    <property type="component" value="Unassembled WGS sequence"/>
</dbReference>
<dbReference type="CDD" id="cd00093">
    <property type="entry name" value="HTH_XRE"/>
    <property type="match status" value="1"/>
</dbReference>
<feature type="domain" description="HTH cro/C1-type" evidence="1">
    <location>
        <begin position="2"/>
        <end position="52"/>
    </location>
</feature>
<dbReference type="InterPro" id="IPR001387">
    <property type="entry name" value="Cro/C1-type_HTH"/>
</dbReference>
<dbReference type="Pfam" id="PF13560">
    <property type="entry name" value="HTH_31"/>
    <property type="match status" value="1"/>
</dbReference>
<sequence length="70" mass="7233">MARAALGLGVRDLAKAAEVSPDTIARFERGEELRASTIEAIRKALETHGIQFLEGGQVATGPGVAVGSKS</sequence>
<proteinExistence type="predicted"/>
<reference evidence="2 3" key="1">
    <citation type="submission" date="2023-08" db="EMBL/GenBank/DDBJ databases">
        <title>Characterization of two Paracoccaceae strains isolated from Phycosphere and proposal of Xinfangfangia lacusdiani sp. nov.</title>
        <authorList>
            <person name="Deng Y."/>
            <person name="Zhang Y.Q."/>
        </authorList>
    </citation>
    <scope>NUCLEOTIDE SEQUENCE [LARGE SCALE GENOMIC DNA]</scope>
    <source>
        <strain evidence="2 3">CPCC 101601</strain>
    </source>
</reference>
<name>A0ABU0VTM2_9RHOB</name>
<dbReference type="EMBL" id="JAVDBT010000001">
    <property type="protein sequence ID" value="MDQ2065075.1"/>
    <property type="molecule type" value="Genomic_DNA"/>
</dbReference>
<organism evidence="2 3">
    <name type="scientific">Pseudogemmobacter lacusdianii</name>
    <dbReference type="NCBI Taxonomy" id="3069608"/>
    <lineage>
        <taxon>Bacteria</taxon>
        <taxon>Pseudomonadati</taxon>
        <taxon>Pseudomonadota</taxon>
        <taxon>Alphaproteobacteria</taxon>
        <taxon>Rhodobacterales</taxon>
        <taxon>Paracoccaceae</taxon>
        <taxon>Pseudogemmobacter</taxon>
    </lineage>
</organism>
<dbReference type="SUPFAM" id="SSF47413">
    <property type="entry name" value="lambda repressor-like DNA-binding domains"/>
    <property type="match status" value="1"/>
</dbReference>
<evidence type="ECO:0000313" key="3">
    <source>
        <dbReference type="Proteomes" id="UP001239680"/>
    </source>
</evidence>
<dbReference type="InterPro" id="IPR010982">
    <property type="entry name" value="Lambda_DNA-bd_dom_sf"/>
</dbReference>
<evidence type="ECO:0000313" key="2">
    <source>
        <dbReference type="EMBL" id="MDQ2065075.1"/>
    </source>
</evidence>
<dbReference type="RefSeq" id="WP_306678753.1">
    <property type="nucleotide sequence ID" value="NZ_JAVDBT010000001.1"/>
</dbReference>
<protein>
    <submittedName>
        <fullName evidence="2">Helix-turn-helix transcriptional regulator</fullName>
    </submittedName>
</protein>
<dbReference type="PROSITE" id="PS50943">
    <property type="entry name" value="HTH_CROC1"/>
    <property type="match status" value="1"/>
</dbReference>
<evidence type="ECO:0000259" key="1">
    <source>
        <dbReference type="PROSITE" id="PS50943"/>
    </source>
</evidence>
<comment type="caution">
    <text evidence="2">The sequence shown here is derived from an EMBL/GenBank/DDBJ whole genome shotgun (WGS) entry which is preliminary data.</text>
</comment>
<gene>
    <name evidence="2" type="ORF">Q9295_01715</name>
</gene>
<dbReference type="Gene3D" id="1.10.260.40">
    <property type="entry name" value="lambda repressor-like DNA-binding domains"/>
    <property type="match status" value="1"/>
</dbReference>
<keyword evidence="3" id="KW-1185">Reference proteome</keyword>
<accession>A0ABU0VTM2</accession>